<protein>
    <submittedName>
        <fullName evidence="1">Uncharacterized protein</fullName>
    </submittedName>
</protein>
<organism evidence="1 2">
    <name type="scientific">Mesorhizobium qingshengii</name>
    <dbReference type="NCBI Taxonomy" id="1165689"/>
    <lineage>
        <taxon>Bacteria</taxon>
        <taxon>Pseudomonadati</taxon>
        <taxon>Pseudomonadota</taxon>
        <taxon>Alphaproteobacteria</taxon>
        <taxon>Hyphomicrobiales</taxon>
        <taxon>Phyllobacteriaceae</taxon>
        <taxon>Mesorhizobium</taxon>
    </lineage>
</organism>
<sequence>MKNISKELMELAEHIRPAREAFAEADKRRIESALEAGRLLCQAKDDCPHQQWLAFLTLAGIYEQQARELMQLARAGLTAHVVSEIGGINAALAYLVKARLPEPGECLTVGRIGWPEKNTPFAIIKPNTAYPGYYDVAIADMWANPATVFSSTKPLKGGSLRLADGSFFDNLWHIVDRELDVPHSQREFQMMPADLVSRDGAFLFAKPATAAGDGSKTNRAPNYAF</sequence>
<reference evidence="1 2" key="1">
    <citation type="submission" date="2016-10" db="EMBL/GenBank/DDBJ databases">
        <authorList>
            <person name="de Groot N.N."/>
        </authorList>
    </citation>
    <scope>NUCLEOTIDE SEQUENCE [LARGE SCALE GENOMIC DNA]</scope>
    <source>
        <strain evidence="1 2">CGMCC 1.12097</strain>
    </source>
</reference>
<accession>A0A1G5ZA87</accession>
<dbReference type="EMBL" id="FMXM01000016">
    <property type="protein sequence ID" value="SDA91888.1"/>
    <property type="molecule type" value="Genomic_DNA"/>
</dbReference>
<dbReference type="AlphaFoldDB" id="A0A1G5ZA87"/>
<dbReference type="Proteomes" id="UP000198588">
    <property type="component" value="Unassembled WGS sequence"/>
</dbReference>
<gene>
    <name evidence="1" type="ORF">SAMN02927914_04571</name>
</gene>
<name>A0A1G5ZA87_9HYPH</name>
<dbReference type="OrthoDB" id="8070450at2"/>
<evidence type="ECO:0000313" key="2">
    <source>
        <dbReference type="Proteomes" id="UP000198588"/>
    </source>
</evidence>
<evidence type="ECO:0000313" key="1">
    <source>
        <dbReference type="EMBL" id="SDA91888.1"/>
    </source>
</evidence>
<proteinExistence type="predicted"/>
<dbReference type="RefSeq" id="WP_091582544.1">
    <property type="nucleotide sequence ID" value="NZ_FMXM01000016.1"/>
</dbReference>